<evidence type="ECO:0000313" key="1">
    <source>
        <dbReference type="EMBL" id="KCZ89943.1"/>
    </source>
</evidence>
<dbReference type="RefSeq" id="WP_011648131.1">
    <property type="nucleotide sequence ID" value="NZ_ARYI01000013.1"/>
</dbReference>
<dbReference type="Pfam" id="PF10984">
    <property type="entry name" value="DUF2794"/>
    <property type="match status" value="1"/>
</dbReference>
<evidence type="ECO:0000313" key="2">
    <source>
        <dbReference type="Proteomes" id="UP000025061"/>
    </source>
</evidence>
<protein>
    <recommendedName>
        <fullName evidence="3">DUF2794 domain-containing protein</fullName>
    </recommendedName>
</protein>
<dbReference type="InterPro" id="IPR021252">
    <property type="entry name" value="DUF2794"/>
</dbReference>
<comment type="caution">
    <text evidence="1">The sequence shown here is derived from an EMBL/GenBank/DDBJ whole genome shotgun (WGS) entry which is preliminary data.</text>
</comment>
<accession>A0A059FHE8</accession>
<dbReference type="PATRIC" id="fig|1280951.3.peg.2834"/>
<gene>
    <name evidence="1" type="ORF">HHI_14065</name>
</gene>
<dbReference type="AlphaFoldDB" id="A0A059FHE8"/>
<proteinExistence type="predicted"/>
<dbReference type="OrthoDB" id="7159482at2"/>
<dbReference type="EMBL" id="ARYI01000013">
    <property type="protein sequence ID" value="KCZ89943.1"/>
    <property type="molecule type" value="Genomic_DNA"/>
</dbReference>
<organism evidence="1 2">
    <name type="scientific">Hyphomonas hirschiana VP5</name>
    <dbReference type="NCBI Taxonomy" id="1280951"/>
    <lineage>
        <taxon>Bacteria</taxon>
        <taxon>Pseudomonadati</taxon>
        <taxon>Pseudomonadota</taxon>
        <taxon>Alphaproteobacteria</taxon>
        <taxon>Hyphomonadales</taxon>
        <taxon>Hyphomonadaceae</taxon>
        <taxon>Hyphomonas</taxon>
    </lineage>
</organism>
<evidence type="ECO:0008006" key="3">
    <source>
        <dbReference type="Google" id="ProtNLM"/>
    </source>
</evidence>
<sequence>MTDSFHRKPAPDPVVAFQKAEMQPILDVYGRLVIAGEARDYAIGMERDVATFAIFRRHAESPTWRIEKEPALATRQGQYAVYGSAGQVLRRGRELKQVLRVFETRKFTIVR</sequence>
<reference evidence="1 2" key="1">
    <citation type="submission" date="2013-04" db="EMBL/GenBank/DDBJ databases">
        <title>Hyphomonas hirschiana VP5 Genome Sequencing.</title>
        <authorList>
            <person name="Lai Q."/>
            <person name="Shao Z."/>
        </authorList>
    </citation>
    <scope>NUCLEOTIDE SEQUENCE [LARGE SCALE GENOMIC DNA]</scope>
    <source>
        <strain evidence="1 2">VP5</strain>
    </source>
</reference>
<dbReference type="Proteomes" id="UP000025061">
    <property type="component" value="Unassembled WGS sequence"/>
</dbReference>
<name>A0A059FHE8_9PROT</name>
<keyword evidence="2" id="KW-1185">Reference proteome</keyword>